<evidence type="ECO:0000259" key="3">
    <source>
        <dbReference type="PROSITE" id="PS50222"/>
    </source>
</evidence>
<accession>A0A813FPH3</accession>
<proteinExistence type="predicted"/>
<evidence type="ECO:0000256" key="1">
    <source>
        <dbReference type="SAM" id="Coils"/>
    </source>
</evidence>
<protein>
    <recommendedName>
        <fullName evidence="3">EF-hand domain-containing protein</fullName>
    </recommendedName>
</protein>
<feature type="domain" description="EF-hand" evidence="3">
    <location>
        <begin position="391"/>
        <end position="426"/>
    </location>
</feature>
<dbReference type="GO" id="GO:0005509">
    <property type="term" value="F:calcium ion binding"/>
    <property type="evidence" value="ECO:0007669"/>
    <property type="project" value="InterPro"/>
</dbReference>
<sequence length="867" mass="95804">MNHGRPTYKKSEQVDGADVMVYYWDARDGQAVNGWWFGTSVGGDQVWAFHTKSSSQTPPTAGWKVPYEGPVDPKMTLSSNRKRPAEQQLQQQRPSQPKNEVGAEAHIVVSGCAHGTVGPIVCGSYIRIGENHGKPTYKKTEQSNGSDVLIYYWNDPKSLSFCGWWIGPQVGGEQVWAFQPSRVIATCPTSGWKVPYDGPVDPAFLVSVDRKKSAEEHKQKRQEESKKHQEEQQAAQQIWAVLKKVKSAVASNLQELEKELEEITQKELEKCGPQKTKLKEESDKAVKQAKERIEQQKEAQAKAEPLLKELETVVKAAEAEAAALQKAVTDAAVDKANSKIGDCGAFINENGSVMRAGIVPSEASDDKLTLAKLLLRINECTKLVKKTQAQKKLDGALDKFAKYDSNKDGALDRKEIASYAKGEFSVSLPAETLEMIFQMLVEQDGKGVKKDAFHRLKVQVGIAREKVTDLERKKQREARDKELQELKTQLQAKVEEVGKGVSEVEAAVQVVETLSAELAKDSKTSTSTETLKKLDEVGEKSKAAKELMTSKKGRLAGLKEGLAEDVLGWLKGQTKPVHLKLVKLDKALAHHGGKNARIRGAIEKKAAAELATAARLSVSMLKYHQKVKSLSTEDLFEAMSTAKGKDRVLDKSGFISFFEKCEKEEKKEETEKKPLPSAEELESVFAKWATSSHFMHFERLVALLRCFMKVVKGTVITDGVSIKDSKPLRKLEVGEVIELLGQPVAEGDVDIMRVKGRAMKDDAEGFVTISGNQGTVFLQDGGNIFKVVKETILTESFELEADSKEATQKLQDTTRKLRPGELVEVQAWPKKEEKSALTRMQCKALSDGSVGWATVVGNQGTVFLEVK</sequence>
<evidence type="ECO:0000256" key="2">
    <source>
        <dbReference type="SAM" id="MobiDB-lite"/>
    </source>
</evidence>
<dbReference type="OrthoDB" id="446754at2759"/>
<dbReference type="PROSITE" id="PS00018">
    <property type="entry name" value="EF_HAND_1"/>
    <property type="match status" value="1"/>
</dbReference>
<evidence type="ECO:0000313" key="5">
    <source>
        <dbReference type="Proteomes" id="UP000654075"/>
    </source>
</evidence>
<dbReference type="OMA" id="RINECTK"/>
<keyword evidence="1" id="KW-0175">Coiled coil</keyword>
<organism evidence="4 5">
    <name type="scientific">Polarella glacialis</name>
    <name type="common">Dinoflagellate</name>
    <dbReference type="NCBI Taxonomy" id="89957"/>
    <lineage>
        <taxon>Eukaryota</taxon>
        <taxon>Sar</taxon>
        <taxon>Alveolata</taxon>
        <taxon>Dinophyceae</taxon>
        <taxon>Suessiales</taxon>
        <taxon>Suessiaceae</taxon>
        <taxon>Polarella</taxon>
    </lineage>
</organism>
<dbReference type="InterPro" id="IPR002048">
    <property type="entry name" value="EF_hand_dom"/>
</dbReference>
<dbReference type="EMBL" id="CAJNNV010025365">
    <property type="protein sequence ID" value="CAE8614098.1"/>
    <property type="molecule type" value="Genomic_DNA"/>
</dbReference>
<feature type="coiled-coil region" evidence="1">
    <location>
        <begin position="467"/>
        <end position="496"/>
    </location>
</feature>
<dbReference type="Proteomes" id="UP000654075">
    <property type="component" value="Unassembled WGS sequence"/>
</dbReference>
<gene>
    <name evidence="4" type="ORF">PGLA1383_LOCUS31832</name>
</gene>
<feature type="region of interest" description="Disordered" evidence="2">
    <location>
        <begin position="51"/>
        <end position="101"/>
    </location>
</feature>
<comment type="caution">
    <text evidence="4">The sequence shown here is derived from an EMBL/GenBank/DDBJ whole genome shotgun (WGS) entry which is preliminary data.</text>
</comment>
<feature type="region of interest" description="Disordered" evidence="2">
    <location>
        <begin position="211"/>
        <end position="231"/>
    </location>
</feature>
<keyword evidence="5" id="KW-1185">Reference proteome</keyword>
<reference evidence="4" key="1">
    <citation type="submission" date="2021-02" db="EMBL/GenBank/DDBJ databases">
        <authorList>
            <person name="Dougan E. K."/>
            <person name="Rhodes N."/>
            <person name="Thang M."/>
            <person name="Chan C."/>
        </authorList>
    </citation>
    <scope>NUCLEOTIDE SEQUENCE</scope>
</reference>
<dbReference type="InterPro" id="IPR018247">
    <property type="entry name" value="EF_Hand_1_Ca_BS"/>
</dbReference>
<name>A0A813FPH3_POLGL</name>
<evidence type="ECO:0000313" key="4">
    <source>
        <dbReference type="EMBL" id="CAE8614098.1"/>
    </source>
</evidence>
<dbReference type="AlphaFoldDB" id="A0A813FPH3"/>
<dbReference type="PROSITE" id="PS50222">
    <property type="entry name" value="EF_HAND_2"/>
    <property type="match status" value="1"/>
</dbReference>
<feature type="compositionally biased region" description="Low complexity" evidence="2">
    <location>
        <begin position="86"/>
        <end position="97"/>
    </location>
</feature>